<dbReference type="AlphaFoldDB" id="W0FLR5"/>
<protein>
    <submittedName>
        <fullName evidence="2">Acyl-CoA thioesterase I-like protein</fullName>
    </submittedName>
</protein>
<proteinExistence type="predicted"/>
<dbReference type="PANTHER" id="PTHR34407">
    <property type="entry name" value="EXPRESSED PROTEIN"/>
    <property type="match status" value="1"/>
</dbReference>
<dbReference type="PANTHER" id="PTHR34407:SF1">
    <property type="entry name" value="SGNH HYDROLASE-TYPE ESTERASE DOMAIN-CONTAINING PROTEIN"/>
    <property type="match status" value="1"/>
</dbReference>
<dbReference type="EMBL" id="KC246774">
    <property type="protein sequence ID" value="AHF23762.1"/>
    <property type="molecule type" value="Genomic_DNA"/>
</dbReference>
<dbReference type="Gene3D" id="3.40.50.1110">
    <property type="entry name" value="SGNH hydrolase"/>
    <property type="match status" value="1"/>
</dbReference>
<accession>W0FLR5</accession>
<name>W0FLR5_9BACT</name>
<dbReference type="CDD" id="cd00229">
    <property type="entry name" value="SGNH_hydrolase"/>
    <property type="match status" value="1"/>
</dbReference>
<dbReference type="Pfam" id="PF13472">
    <property type="entry name" value="Lipase_GDSL_2"/>
    <property type="match status" value="1"/>
</dbReference>
<dbReference type="InterPro" id="IPR036514">
    <property type="entry name" value="SGNH_hydro_sf"/>
</dbReference>
<feature type="domain" description="SGNH hydrolase-type esterase" evidence="1">
    <location>
        <begin position="64"/>
        <end position="235"/>
    </location>
</feature>
<sequence>MKRFLAILVILTMIIGGTAMGEFAKEEWYQSALKDSEMRLGNNVRLLKLIERAKAGEHITIGTMGGSITEGAGASNYKECWASRFALRFGNTYGVSNGSNVELVNAGVGGTPSAFGYMRFNRDINSRVSEIDPDGYPDLVVIEFAVNDWGEPTNHHCFESMVKEVLEYPNEPVVILLFSMRDDGWNLQGDLRKIGDVYDLLMVSIPDGLYKHVGKEMEKKDFFHDEYHPNSTGHRMMADCLMQAIADAAAKEPDAADIDLTVWPAYGTDFMGLKTLYADEETEEGITVERGGFASIDLQTYRNTPVGWVCGKNYFHDIKDPDEPLKVTGVFSKCLIAWKASADAGFGAAEVYVDGKLSVTLRGGPGKWNQSEVALVLNGKNAAEHTVLIKVKEPGKKFTITAISVK</sequence>
<reference evidence="2" key="1">
    <citation type="journal article" date="2013" name="PLoS ONE">
        <title>Metagenomic insights into the carbohydrate-active enzymes carried by the microorganisms adhering to solid digesta in the rumen of cows.</title>
        <authorList>
            <person name="Wang L."/>
            <person name="Hatem A."/>
            <person name="Catalyurek U.V."/>
            <person name="Morrison M."/>
            <person name="Yu Z."/>
        </authorList>
    </citation>
    <scope>NUCLEOTIDE SEQUENCE</scope>
</reference>
<dbReference type="SUPFAM" id="SSF52266">
    <property type="entry name" value="SGNH hydrolase"/>
    <property type="match status" value="1"/>
</dbReference>
<dbReference type="InterPro" id="IPR013830">
    <property type="entry name" value="SGNH_hydro"/>
</dbReference>
<organism evidence="2">
    <name type="scientific">uncultured bacterium Contig1549a</name>
    <dbReference type="NCBI Taxonomy" id="1393453"/>
    <lineage>
        <taxon>Bacteria</taxon>
        <taxon>environmental samples</taxon>
    </lineage>
</organism>
<evidence type="ECO:0000313" key="2">
    <source>
        <dbReference type="EMBL" id="AHF23762.1"/>
    </source>
</evidence>
<evidence type="ECO:0000259" key="1">
    <source>
        <dbReference type="Pfam" id="PF13472"/>
    </source>
</evidence>